<dbReference type="Pfam" id="PF03631">
    <property type="entry name" value="Virul_fac_BrkB"/>
    <property type="match status" value="1"/>
</dbReference>
<reference evidence="8 9" key="1">
    <citation type="submission" date="2017-02" db="EMBL/GenBank/DDBJ databases">
        <title>Natronthermophilus aegyptiacus gen. nov.,sp. nov., an aerobic, extremely halophilic alkalithermophilic archaeon isolated from the athalassohaline Wadi An Natrun, Egypt.</title>
        <authorList>
            <person name="Zhao B."/>
        </authorList>
    </citation>
    <scope>NUCLEOTIDE SEQUENCE [LARGE SCALE GENOMIC DNA]</scope>
    <source>
        <strain evidence="8 9">CGMCC 1.3597</strain>
    </source>
</reference>
<dbReference type="CDD" id="cd14686">
    <property type="entry name" value="bZIP"/>
    <property type="match status" value="1"/>
</dbReference>
<dbReference type="RefSeq" id="WP_087714181.1">
    <property type="nucleotide sequence ID" value="NZ_MWPH01000001.1"/>
</dbReference>
<feature type="transmembrane region" description="Helical" evidence="7">
    <location>
        <begin position="162"/>
        <end position="184"/>
    </location>
</feature>
<gene>
    <name evidence="8" type="ORF">B2G88_05440</name>
</gene>
<evidence type="ECO:0000256" key="7">
    <source>
        <dbReference type="SAM" id="Phobius"/>
    </source>
</evidence>
<keyword evidence="9" id="KW-1185">Reference proteome</keyword>
<keyword evidence="3 7" id="KW-0812">Transmembrane</keyword>
<proteinExistence type="predicted"/>
<evidence type="ECO:0000256" key="1">
    <source>
        <dbReference type="ARBA" id="ARBA00004651"/>
    </source>
</evidence>
<organism evidence="8 9">
    <name type="scientific">Natronolimnobius baerhuensis</name>
    <dbReference type="NCBI Taxonomy" id="253108"/>
    <lineage>
        <taxon>Archaea</taxon>
        <taxon>Methanobacteriati</taxon>
        <taxon>Methanobacteriota</taxon>
        <taxon>Stenosarchaea group</taxon>
        <taxon>Halobacteria</taxon>
        <taxon>Halobacteriales</taxon>
        <taxon>Natrialbaceae</taxon>
        <taxon>Natronolimnobius</taxon>
    </lineage>
</organism>
<protein>
    <submittedName>
        <fullName evidence="8">Uncharacterized protein</fullName>
    </submittedName>
</protein>
<feature type="transmembrane region" description="Helical" evidence="7">
    <location>
        <begin position="230"/>
        <end position="253"/>
    </location>
</feature>
<dbReference type="EMBL" id="MWPH01000001">
    <property type="protein sequence ID" value="OVE86228.1"/>
    <property type="molecule type" value="Genomic_DNA"/>
</dbReference>
<sequence length="384" mass="42067">MATTAGDAVSFGKSIVAGIQAKKVPFMAASLAYQAFISLLPLLVLVFFLVTIVGDEQFASQTTAATEGFLPESGQLLIEEAIEDSPATAGSTLIGLVILLWGSLKIFRGLDTAFSEIYESDDKGSFVSQLQDALLVLGTIGGALIAAVVASLVLAFFPDIPFIGIVQPLFLVVILSAAFFPMYYFFPDVGVAKREVIPGVLVAAVGWTILQSLFSVYVSFAGDSEAAGPIGAILLLLTWLYFGSMILLVGGVVNAIGAGRIEIPDDDNDDLPGIPDSDRPPFVDDARRTHERLERSLESVTRERDLLQNDLRAQRQRRYHLEDRLKRLETERESIARERDRLEAENVRLRQRLDVAEETSGWRWVARQALAHVRTIRIGTTKQD</sequence>
<evidence type="ECO:0000256" key="3">
    <source>
        <dbReference type="ARBA" id="ARBA00022692"/>
    </source>
</evidence>
<keyword evidence="4 7" id="KW-1133">Transmembrane helix</keyword>
<feature type="transmembrane region" description="Helical" evidence="7">
    <location>
        <begin position="133"/>
        <end position="156"/>
    </location>
</feature>
<feature type="transmembrane region" description="Helical" evidence="7">
    <location>
        <begin position="196"/>
        <end position="218"/>
    </location>
</feature>
<keyword evidence="5 7" id="KW-0472">Membrane</keyword>
<evidence type="ECO:0000313" key="8">
    <source>
        <dbReference type="EMBL" id="OVE86228.1"/>
    </source>
</evidence>
<dbReference type="Proteomes" id="UP000196084">
    <property type="component" value="Unassembled WGS sequence"/>
</dbReference>
<comment type="caution">
    <text evidence="8">The sequence shown here is derived from an EMBL/GenBank/DDBJ whole genome shotgun (WGS) entry which is preliminary data.</text>
</comment>
<name>A0A202EDG6_9EURY</name>
<dbReference type="PANTHER" id="PTHR30213:SF0">
    <property type="entry name" value="UPF0761 MEMBRANE PROTEIN YIHY"/>
    <property type="match status" value="1"/>
</dbReference>
<accession>A0A202EDG6</accession>
<comment type="subcellular location">
    <subcellularLocation>
        <location evidence="1">Cell membrane</location>
        <topology evidence="1">Multi-pass membrane protein</topology>
    </subcellularLocation>
</comment>
<dbReference type="GO" id="GO:0005886">
    <property type="term" value="C:plasma membrane"/>
    <property type="evidence" value="ECO:0007669"/>
    <property type="project" value="UniProtKB-SubCell"/>
</dbReference>
<keyword evidence="2" id="KW-1003">Cell membrane</keyword>
<evidence type="ECO:0000256" key="6">
    <source>
        <dbReference type="SAM" id="Coils"/>
    </source>
</evidence>
<feature type="transmembrane region" description="Helical" evidence="7">
    <location>
        <begin position="31"/>
        <end position="53"/>
    </location>
</feature>
<dbReference type="NCBIfam" id="TIGR00765">
    <property type="entry name" value="yihY_not_rbn"/>
    <property type="match status" value="1"/>
</dbReference>
<evidence type="ECO:0000313" key="9">
    <source>
        <dbReference type="Proteomes" id="UP000196084"/>
    </source>
</evidence>
<keyword evidence="6" id="KW-0175">Coiled coil</keyword>
<dbReference type="InterPro" id="IPR017039">
    <property type="entry name" value="Virul_fac_BrkB"/>
</dbReference>
<evidence type="ECO:0000256" key="2">
    <source>
        <dbReference type="ARBA" id="ARBA00022475"/>
    </source>
</evidence>
<dbReference type="PANTHER" id="PTHR30213">
    <property type="entry name" value="INNER MEMBRANE PROTEIN YHJD"/>
    <property type="match status" value="1"/>
</dbReference>
<dbReference type="OrthoDB" id="204872at2157"/>
<dbReference type="AlphaFoldDB" id="A0A202EDG6"/>
<evidence type="ECO:0000256" key="5">
    <source>
        <dbReference type="ARBA" id="ARBA00023136"/>
    </source>
</evidence>
<evidence type="ECO:0000256" key="4">
    <source>
        <dbReference type="ARBA" id="ARBA00022989"/>
    </source>
</evidence>
<feature type="coiled-coil region" evidence="6">
    <location>
        <begin position="283"/>
        <end position="359"/>
    </location>
</feature>